<protein>
    <submittedName>
        <fullName evidence="9">RNA polymerase sigma factor RpoD/SigA</fullName>
    </submittedName>
</protein>
<dbReference type="Proteomes" id="UP000831290">
    <property type="component" value="Chromosome"/>
</dbReference>
<evidence type="ECO:0000259" key="6">
    <source>
        <dbReference type="Pfam" id="PF04539"/>
    </source>
</evidence>
<evidence type="ECO:0000256" key="3">
    <source>
        <dbReference type="ARBA" id="ARBA00023125"/>
    </source>
</evidence>
<sequence>MRQLKITKQVTNRESKSLNSYLQDVSRIDMITANEEVELAQRIKKGDQAALERLTRANLRFVVSVAKQYQNQGLNLSDLINEGNVGLVKAAKRFDETRGFKFISYAVWWIRQSILQAIAEKGRIVRLPLNKIGEISKINKSVERLQQLFERKPTAEEIARDLDMPEYKIKLTLKNISRNLSLDAPFQEDESNNNLYSVIKAEDSPKPDKNLIHDSLKIEIDRALDTLSPREKDVVKLNFGLNDHPAMTLEEIGKAFDLTRERVRQIREKAIRRLRNQSRSRVLKMYLGQN</sequence>
<evidence type="ECO:0000256" key="2">
    <source>
        <dbReference type="ARBA" id="ARBA00023082"/>
    </source>
</evidence>
<feature type="domain" description="RNA polymerase sigma-70 region 1.2" evidence="5">
    <location>
        <begin position="17"/>
        <end position="49"/>
    </location>
</feature>
<dbReference type="SUPFAM" id="SSF88946">
    <property type="entry name" value="Sigma2 domain of RNA polymerase sigma factors"/>
    <property type="match status" value="1"/>
</dbReference>
<evidence type="ECO:0000259" key="5">
    <source>
        <dbReference type="Pfam" id="PF00140"/>
    </source>
</evidence>
<gene>
    <name evidence="9" type="ORF">MQE35_01120</name>
</gene>
<dbReference type="PIRSF" id="PIRSF000770">
    <property type="entry name" value="RNA_pol_sigma-SigE/K"/>
    <property type="match status" value="1"/>
</dbReference>
<dbReference type="KEGG" id="fbm:MQE35_01120"/>
<dbReference type="CDD" id="cd06171">
    <property type="entry name" value="Sigma70_r4"/>
    <property type="match status" value="1"/>
</dbReference>
<keyword evidence="10" id="KW-1185">Reference proteome</keyword>
<dbReference type="RefSeq" id="WP_255843729.1">
    <property type="nucleotide sequence ID" value="NZ_CP094358.1"/>
</dbReference>
<dbReference type="SUPFAM" id="SSF88659">
    <property type="entry name" value="Sigma3 and sigma4 domains of RNA polymerase sigma factors"/>
    <property type="match status" value="2"/>
</dbReference>
<feature type="domain" description="RNA polymerase sigma-70 region 3" evidence="6">
    <location>
        <begin position="134"/>
        <end position="190"/>
    </location>
</feature>
<dbReference type="InterPro" id="IPR009042">
    <property type="entry name" value="RNA_pol_sigma70_r1_2"/>
</dbReference>
<dbReference type="InterPro" id="IPR050239">
    <property type="entry name" value="Sigma-70_RNA_pol_init_factors"/>
</dbReference>
<dbReference type="InterPro" id="IPR007624">
    <property type="entry name" value="RNA_pol_sigma70_r3"/>
</dbReference>
<dbReference type="EMBL" id="CP094358">
    <property type="protein sequence ID" value="UOB17913.1"/>
    <property type="molecule type" value="Genomic_DNA"/>
</dbReference>
<dbReference type="Gene3D" id="1.10.601.10">
    <property type="entry name" value="RNA Polymerase Primary Sigma Factor"/>
    <property type="match status" value="1"/>
</dbReference>
<feature type="domain" description="RNA polymerase sigma-70 region 4" evidence="8">
    <location>
        <begin position="223"/>
        <end position="276"/>
    </location>
</feature>
<dbReference type="NCBIfam" id="TIGR02937">
    <property type="entry name" value="sigma70-ECF"/>
    <property type="match status" value="1"/>
</dbReference>
<feature type="domain" description="RNA polymerase sigma-70 region 2" evidence="7">
    <location>
        <begin position="55"/>
        <end position="123"/>
    </location>
</feature>
<dbReference type="AlphaFoldDB" id="A0A9E6ZS95"/>
<dbReference type="InterPro" id="IPR007627">
    <property type="entry name" value="RNA_pol_sigma70_r2"/>
</dbReference>
<keyword evidence="1" id="KW-0805">Transcription regulation</keyword>
<accession>A0A9E6ZS95</accession>
<dbReference type="Gene3D" id="1.10.10.10">
    <property type="entry name" value="Winged helix-like DNA-binding domain superfamily/Winged helix DNA-binding domain"/>
    <property type="match status" value="2"/>
</dbReference>
<dbReference type="Pfam" id="PF04545">
    <property type="entry name" value="Sigma70_r4"/>
    <property type="match status" value="1"/>
</dbReference>
<dbReference type="Pfam" id="PF04539">
    <property type="entry name" value="Sigma70_r3"/>
    <property type="match status" value="1"/>
</dbReference>
<dbReference type="InterPro" id="IPR013324">
    <property type="entry name" value="RNA_pol_sigma_r3/r4-like"/>
</dbReference>
<dbReference type="PRINTS" id="PR00046">
    <property type="entry name" value="SIGMA70FCT"/>
</dbReference>
<evidence type="ECO:0000256" key="1">
    <source>
        <dbReference type="ARBA" id="ARBA00023015"/>
    </source>
</evidence>
<dbReference type="InterPro" id="IPR007630">
    <property type="entry name" value="RNA_pol_sigma70_r4"/>
</dbReference>
<keyword evidence="2" id="KW-0731">Sigma factor</keyword>
<evidence type="ECO:0000313" key="9">
    <source>
        <dbReference type="EMBL" id="UOB17913.1"/>
    </source>
</evidence>
<reference evidence="9" key="1">
    <citation type="submission" date="2022-03" db="EMBL/GenBank/DDBJ databases">
        <title>Description of Abyssus ytuae gen. nov., sp. nov., a novel member of the family Flavobacteriaceae isolated from the sediment of Mariana Trench.</title>
        <authorList>
            <person name="Zhang J."/>
            <person name="Xu X."/>
        </authorList>
    </citation>
    <scope>NUCLEOTIDE SEQUENCE</scope>
    <source>
        <strain evidence="9">MT3330</strain>
    </source>
</reference>
<evidence type="ECO:0000313" key="10">
    <source>
        <dbReference type="Proteomes" id="UP000831290"/>
    </source>
</evidence>
<dbReference type="PANTHER" id="PTHR30603:SF47">
    <property type="entry name" value="RNA POLYMERASE SIGMA FACTOR SIGD, CHLOROPLASTIC"/>
    <property type="match status" value="1"/>
</dbReference>
<dbReference type="Pfam" id="PF04542">
    <property type="entry name" value="Sigma70_r2"/>
    <property type="match status" value="1"/>
</dbReference>
<name>A0A9E6ZS95_9FLAO</name>
<dbReference type="InterPro" id="IPR014284">
    <property type="entry name" value="RNA_pol_sigma-70_dom"/>
</dbReference>
<dbReference type="InterPro" id="IPR013325">
    <property type="entry name" value="RNA_pol_sigma_r2"/>
</dbReference>
<evidence type="ECO:0000256" key="4">
    <source>
        <dbReference type="ARBA" id="ARBA00023163"/>
    </source>
</evidence>
<dbReference type="GO" id="GO:0016987">
    <property type="term" value="F:sigma factor activity"/>
    <property type="evidence" value="ECO:0007669"/>
    <property type="project" value="UniProtKB-KW"/>
</dbReference>
<dbReference type="PANTHER" id="PTHR30603">
    <property type="entry name" value="RNA POLYMERASE SIGMA FACTOR RPO"/>
    <property type="match status" value="1"/>
</dbReference>
<evidence type="ECO:0000259" key="7">
    <source>
        <dbReference type="Pfam" id="PF04542"/>
    </source>
</evidence>
<evidence type="ECO:0000259" key="8">
    <source>
        <dbReference type="Pfam" id="PF04545"/>
    </source>
</evidence>
<dbReference type="GO" id="GO:0003677">
    <property type="term" value="F:DNA binding"/>
    <property type="evidence" value="ECO:0007669"/>
    <property type="project" value="UniProtKB-KW"/>
</dbReference>
<keyword evidence="3" id="KW-0238">DNA-binding</keyword>
<dbReference type="InterPro" id="IPR036388">
    <property type="entry name" value="WH-like_DNA-bd_sf"/>
</dbReference>
<dbReference type="GO" id="GO:0006352">
    <property type="term" value="P:DNA-templated transcription initiation"/>
    <property type="evidence" value="ECO:0007669"/>
    <property type="project" value="InterPro"/>
</dbReference>
<dbReference type="InterPro" id="IPR000943">
    <property type="entry name" value="RNA_pol_sigma70"/>
</dbReference>
<dbReference type="Pfam" id="PF00140">
    <property type="entry name" value="Sigma70_r1_2"/>
    <property type="match status" value="1"/>
</dbReference>
<keyword evidence="4" id="KW-0804">Transcription</keyword>
<organism evidence="9 10">
    <name type="scientific">Abyssalbus ytuae</name>
    <dbReference type="NCBI Taxonomy" id="2926907"/>
    <lineage>
        <taxon>Bacteria</taxon>
        <taxon>Pseudomonadati</taxon>
        <taxon>Bacteroidota</taxon>
        <taxon>Flavobacteriia</taxon>
        <taxon>Flavobacteriales</taxon>
        <taxon>Flavobacteriaceae</taxon>
        <taxon>Abyssalbus</taxon>
    </lineage>
</organism>
<proteinExistence type="predicted"/>